<evidence type="ECO:0000313" key="2">
    <source>
        <dbReference type="Proteomes" id="UP001156691"/>
    </source>
</evidence>
<dbReference type="RefSeq" id="WP_284342567.1">
    <property type="nucleotide sequence ID" value="NZ_BSNS01000023.1"/>
</dbReference>
<accession>A0ABQ5WBJ5</accession>
<reference evidence="2" key="1">
    <citation type="journal article" date="2019" name="Int. J. Syst. Evol. Microbiol.">
        <title>The Global Catalogue of Microorganisms (GCM) 10K type strain sequencing project: providing services to taxonomists for standard genome sequencing and annotation.</title>
        <authorList>
            <consortium name="The Broad Institute Genomics Platform"/>
            <consortium name="The Broad Institute Genome Sequencing Center for Infectious Disease"/>
            <person name="Wu L."/>
            <person name="Ma J."/>
        </authorList>
    </citation>
    <scope>NUCLEOTIDE SEQUENCE [LARGE SCALE GENOMIC DNA]</scope>
    <source>
        <strain evidence="2">NBRC 112416</strain>
    </source>
</reference>
<name>A0ABQ5WBJ5_9HYPH</name>
<organism evidence="1 2">
    <name type="scientific">Devosia nitrariae</name>
    <dbReference type="NCBI Taxonomy" id="2071872"/>
    <lineage>
        <taxon>Bacteria</taxon>
        <taxon>Pseudomonadati</taxon>
        <taxon>Pseudomonadota</taxon>
        <taxon>Alphaproteobacteria</taxon>
        <taxon>Hyphomicrobiales</taxon>
        <taxon>Devosiaceae</taxon>
        <taxon>Devosia</taxon>
    </lineage>
</organism>
<evidence type="ECO:0000313" key="1">
    <source>
        <dbReference type="EMBL" id="GLQ57169.1"/>
    </source>
</evidence>
<dbReference type="SUPFAM" id="SSF52540">
    <property type="entry name" value="P-loop containing nucleoside triphosphate hydrolases"/>
    <property type="match status" value="1"/>
</dbReference>
<dbReference type="Proteomes" id="UP001156691">
    <property type="component" value="Unassembled WGS sequence"/>
</dbReference>
<keyword evidence="2" id="KW-1185">Reference proteome</keyword>
<evidence type="ECO:0008006" key="3">
    <source>
        <dbReference type="Google" id="ProtNLM"/>
    </source>
</evidence>
<protein>
    <recommendedName>
        <fullName evidence="3">AAA family ATPase</fullName>
    </recommendedName>
</protein>
<gene>
    <name evidence="1" type="ORF">GCM10010862_44280</name>
</gene>
<dbReference type="Gene3D" id="3.40.50.300">
    <property type="entry name" value="P-loop containing nucleotide triphosphate hydrolases"/>
    <property type="match status" value="1"/>
</dbReference>
<sequence>MEMLVNINGWPGVGKLTTAMELSLLVDGRLLDNHTILNVGKAVTVEGSAEFYALVRAVRSLAFDAILALPPKEPVIFTNVVARGGTSGFLEENWQAIIKLAEARCCDLYSVTLTCAPDENARRIVREDRALSRKQRDPELLVELANERVLFDDGATHRMTIDNTSLSPRETAIRIRDWIDGTLPHARKPGQRAASD</sequence>
<comment type="caution">
    <text evidence="1">The sequence shown here is derived from an EMBL/GenBank/DDBJ whole genome shotgun (WGS) entry which is preliminary data.</text>
</comment>
<proteinExistence type="predicted"/>
<dbReference type="EMBL" id="BSNS01000023">
    <property type="protein sequence ID" value="GLQ57169.1"/>
    <property type="molecule type" value="Genomic_DNA"/>
</dbReference>
<dbReference type="InterPro" id="IPR027417">
    <property type="entry name" value="P-loop_NTPase"/>
</dbReference>